<dbReference type="SUPFAM" id="SSF48264">
    <property type="entry name" value="Cytochrome P450"/>
    <property type="match status" value="1"/>
</dbReference>
<dbReference type="EMBL" id="CP051627">
    <property type="protein sequence ID" value="UPT20053.1"/>
    <property type="molecule type" value="Genomic_DNA"/>
</dbReference>
<dbReference type="InterPro" id="IPR036396">
    <property type="entry name" value="Cyt_P450_sf"/>
</dbReference>
<dbReference type="PANTHER" id="PTHR46696">
    <property type="entry name" value="P450, PUTATIVE (EUROFUNG)-RELATED"/>
    <property type="match status" value="1"/>
</dbReference>
<organism evidence="3 4">
    <name type="scientific">Thermobifida alba</name>
    <name type="common">Thermomonospora alba</name>
    <dbReference type="NCBI Taxonomy" id="53522"/>
    <lineage>
        <taxon>Bacteria</taxon>
        <taxon>Bacillati</taxon>
        <taxon>Actinomycetota</taxon>
        <taxon>Actinomycetes</taxon>
        <taxon>Streptosporangiales</taxon>
        <taxon>Nocardiopsidaceae</taxon>
        <taxon>Thermobifida</taxon>
    </lineage>
</organism>
<dbReference type="PRINTS" id="PR00359">
    <property type="entry name" value="BP450"/>
</dbReference>
<dbReference type="RefSeq" id="WP_248592294.1">
    <property type="nucleotide sequence ID" value="NZ_BAABEB010000010.1"/>
</dbReference>
<evidence type="ECO:0000256" key="1">
    <source>
        <dbReference type="ARBA" id="ARBA00010617"/>
    </source>
</evidence>
<dbReference type="PROSITE" id="PS00086">
    <property type="entry name" value="CYTOCHROME_P450"/>
    <property type="match status" value="1"/>
</dbReference>
<sequence>MAAGAQIIDDLLRPDVNADPHQALARLRELDSIHWSEPHRAWLATRYNDISEAYRNRALSSDRVRPLLAMNKDENEQSTATTRVRELLSQWMVVSDPPQHTRLRRLAAGAFKQQRIVDMNQRIQQLVDDLLDRFIAGGHTDLIEHLAYPLPAIVIAEMLGAPQEDRDRFRHWSDELALVAFGAGGDAREERHERALRGMEEMVSFFRELIELRRREPGDDMLTAMMAGDGSGDELTEDELVAMCALLLFAGHETTTNSIANGIVALLQHPDQLALLREEPDLISSAVEELLRFDGPIKVINRWVTQDTELAGQQIRAGERVYLVLSAANRDPAKFTDPDALDLRRSPNPHIAFGKGIHACLGAQLARLETRIAIGSVVRRLPGLRLAGELSYKESLAARALHRLPVAHDALPTHR</sequence>
<keyword evidence="2" id="KW-0560">Oxidoreductase</keyword>
<dbReference type="PANTHER" id="PTHR46696:SF1">
    <property type="entry name" value="CYTOCHROME P450 YJIB-RELATED"/>
    <property type="match status" value="1"/>
</dbReference>
<keyword evidence="2" id="KW-0349">Heme</keyword>
<dbReference type="InterPro" id="IPR002397">
    <property type="entry name" value="Cyt_P450_B"/>
</dbReference>
<evidence type="ECO:0000313" key="3">
    <source>
        <dbReference type="EMBL" id="UPT20053.1"/>
    </source>
</evidence>
<keyword evidence="2" id="KW-0479">Metal-binding</keyword>
<reference evidence="3 4" key="1">
    <citation type="submission" date="2020-04" db="EMBL/GenBank/DDBJ databases">
        <title>Thermobifida alba genome sequencing and assembly.</title>
        <authorList>
            <person name="Luzics S."/>
            <person name="Horvath B."/>
            <person name="Nagy I."/>
            <person name="Toth A."/>
            <person name="Nagy I."/>
            <person name="Kukolya J."/>
        </authorList>
    </citation>
    <scope>NUCLEOTIDE SEQUENCE [LARGE SCALE GENOMIC DNA]</scope>
    <source>
        <strain evidence="3 4">DSM 43795</strain>
    </source>
</reference>
<evidence type="ECO:0000256" key="2">
    <source>
        <dbReference type="RuleBase" id="RU000461"/>
    </source>
</evidence>
<proteinExistence type="inferred from homology"/>
<dbReference type="Gene3D" id="1.10.630.10">
    <property type="entry name" value="Cytochrome P450"/>
    <property type="match status" value="1"/>
</dbReference>
<dbReference type="InterPro" id="IPR017972">
    <property type="entry name" value="Cyt_P450_CS"/>
</dbReference>
<dbReference type="Pfam" id="PF00067">
    <property type="entry name" value="p450"/>
    <property type="match status" value="1"/>
</dbReference>
<comment type="similarity">
    <text evidence="1 2">Belongs to the cytochrome P450 family.</text>
</comment>
<dbReference type="InterPro" id="IPR001128">
    <property type="entry name" value="Cyt_P450"/>
</dbReference>
<keyword evidence="4" id="KW-1185">Reference proteome</keyword>
<evidence type="ECO:0000313" key="4">
    <source>
        <dbReference type="Proteomes" id="UP000832041"/>
    </source>
</evidence>
<accession>A0ABY4KX84</accession>
<protein>
    <submittedName>
        <fullName evidence="3">Cytochrome P450</fullName>
    </submittedName>
</protein>
<dbReference type="Proteomes" id="UP000832041">
    <property type="component" value="Chromosome"/>
</dbReference>
<keyword evidence="2" id="KW-0408">Iron</keyword>
<dbReference type="PRINTS" id="PR00385">
    <property type="entry name" value="P450"/>
</dbReference>
<keyword evidence="2" id="KW-0503">Monooxygenase</keyword>
<gene>
    <name evidence="3" type="ORF">FOF52_02920</name>
</gene>
<name>A0ABY4KX84_THEAE</name>
<dbReference type="CDD" id="cd20625">
    <property type="entry name" value="CYP164-like"/>
    <property type="match status" value="1"/>
</dbReference>